<dbReference type="Proteomes" id="UP000315471">
    <property type="component" value="Unassembled WGS sequence"/>
</dbReference>
<keyword evidence="2" id="KW-1185">Reference proteome</keyword>
<evidence type="ECO:0000313" key="1">
    <source>
        <dbReference type="EMBL" id="TWU38672.1"/>
    </source>
</evidence>
<dbReference type="EMBL" id="SJPY01000006">
    <property type="protein sequence ID" value="TWU38672.1"/>
    <property type="molecule type" value="Genomic_DNA"/>
</dbReference>
<protein>
    <submittedName>
        <fullName evidence="1">Uncharacterized protein</fullName>
    </submittedName>
</protein>
<proteinExistence type="predicted"/>
<organism evidence="1 2">
    <name type="scientific">Novipirellula aureliae</name>
    <dbReference type="NCBI Taxonomy" id="2527966"/>
    <lineage>
        <taxon>Bacteria</taxon>
        <taxon>Pseudomonadati</taxon>
        <taxon>Planctomycetota</taxon>
        <taxon>Planctomycetia</taxon>
        <taxon>Pirellulales</taxon>
        <taxon>Pirellulaceae</taxon>
        <taxon>Novipirellula</taxon>
    </lineage>
</organism>
<comment type="caution">
    <text evidence="1">The sequence shown here is derived from an EMBL/GenBank/DDBJ whole genome shotgun (WGS) entry which is preliminary data.</text>
</comment>
<name>A0A5C6DPY1_9BACT</name>
<evidence type="ECO:0000313" key="2">
    <source>
        <dbReference type="Proteomes" id="UP000315471"/>
    </source>
</evidence>
<reference evidence="1 2" key="1">
    <citation type="submission" date="2019-02" db="EMBL/GenBank/DDBJ databases">
        <title>Deep-cultivation of Planctomycetes and their phenomic and genomic characterization uncovers novel biology.</title>
        <authorList>
            <person name="Wiegand S."/>
            <person name="Jogler M."/>
            <person name="Boedeker C."/>
            <person name="Pinto D."/>
            <person name="Vollmers J."/>
            <person name="Rivas-Marin E."/>
            <person name="Kohn T."/>
            <person name="Peeters S.H."/>
            <person name="Heuer A."/>
            <person name="Rast P."/>
            <person name="Oberbeckmann S."/>
            <person name="Bunk B."/>
            <person name="Jeske O."/>
            <person name="Meyerdierks A."/>
            <person name="Storesund J.E."/>
            <person name="Kallscheuer N."/>
            <person name="Luecker S."/>
            <person name="Lage O.M."/>
            <person name="Pohl T."/>
            <person name="Merkel B.J."/>
            <person name="Hornburger P."/>
            <person name="Mueller R.-W."/>
            <person name="Bruemmer F."/>
            <person name="Labrenz M."/>
            <person name="Spormann A.M."/>
            <person name="Op Den Camp H."/>
            <person name="Overmann J."/>
            <person name="Amann R."/>
            <person name="Jetten M.S.M."/>
            <person name="Mascher T."/>
            <person name="Medema M.H."/>
            <person name="Devos D.P."/>
            <person name="Kaster A.-K."/>
            <person name="Ovreas L."/>
            <person name="Rohde M."/>
            <person name="Galperin M.Y."/>
            <person name="Jogler C."/>
        </authorList>
    </citation>
    <scope>NUCLEOTIDE SEQUENCE [LARGE SCALE GENOMIC DNA]</scope>
    <source>
        <strain evidence="1 2">Q31b</strain>
    </source>
</reference>
<gene>
    <name evidence="1" type="ORF">Q31b_37500</name>
</gene>
<dbReference type="AlphaFoldDB" id="A0A5C6DPY1"/>
<accession>A0A5C6DPY1</accession>
<sequence length="84" mass="9760">MFTWKHLSTVLDGRVWIIEKCSPHSTDYRTLKDHVIVAVGTIVAFRLCWLLDFGHREGCFPTAERPPDRHRFVSVFEADFGVNQ</sequence>